<organism evidence="2 3">
    <name type="scientific">Pandoraea sputorum</name>
    <dbReference type="NCBI Taxonomy" id="93222"/>
    <lineage>
        <taxon>Bacteria</taxon>
        <taxon>Pseudomonadati</taxon>
        <taxon>Pseudomonadota</taxon>
        <taxon>Betaproteobacteria</taxon>
        <taxon>Burkholderiales</taxon>
        <taxon>Burkholderiaceae</taxon>
        <taxon>Pandoraea</taxon>
    </lineage>
</organism>
<dbReference type="EMBL" id="CABPSR010000035">
    <property type="protein sequence ID" value="VVE85806.1"/>
    <property type="molecule type" value="Genomic_DNA"/>
</dbReference>
<accession>A0A5E5BKL4</accession>
<dbReference type="AlphaFoldDB" id="A0A5E5BKL4"/>
<evidence type="ECO:0000313" key="3">
    <source>
        <dbReference type="Proteomes" id="UP000335538"/>
    </source>
</evidence>
<sequence length="184" mass="19910">MPYVSRRAPTRACAHGAAPANGRHDPPRAVLMRAGRCSAPLCVTAHRPRRTRGAASRPRVRCAGWSAPRPPSGLPRWRWAAPPGGTQRADDVHSLSRVSAGAHPPVAGDDPRDPWDRAAYVTGRLAPRAPQYSCHPSAGRPGCRLTRNDLANMRCPLRPSDPARRIDAPQGLALPRREREASGE</sequence>
<feature type="region of interest" description="Disordered" evidence="1">
    <location>
        <begin position="154"/>
        <end position="184"/>
    </location>
</feature>
<evidence type="ECO:0000256" key="1">
    <source>
        <dbReference type="SAM" id="MobiDB-lite"/>
    </source>
</evidence>
<feature type="region of interest" description="Disordered" evidence="1">
    <location>
        <begin position="48"/>
        <end position="67"/>
    </location>
</feature>
<dbReference type="Proteomes" id="UP000335538">
    <property type="component" value="Unassembled WGS sequence"/>
</dbReference>
<feature type="compositionally biased region" description="Basic and acidic residues" evidence="1">
    <location>
        <begin position="175"/>
        <end position="184"/>
    </location>
</feature>
<protein>
    <submittedName>
        <fullName evidence="2">Uncharacterized protein</fullName>
    </submittedName>
</protein>
<proteinExistence type="predicted"/>
<evidence type="ECO:0000313" key="2">
    <source>
        <dbReference type="EMBL" id="VVE85806.1"/>
    </source>
</evidence>
<gene>
    <name evidence="2" type="ORF">PSP31121_05437</name>
</gene>
<name>A0A5E5BKL4_9BURK</name>
<reference evidence="2 3" key="1">
    <citation type="submission" date="2019-08" db="EMBL/GenBank/DDBJ databases">
        <authorList>
            <person name="Peeters C."/>
        </authorList>
    </citation>
    <scope>NUCLEOTIDE SEQUENCE [LARGE SCALE GENOMIC DNA]</scope>
    <source>
        <strain evidence="2 3">LMG 31121</strain>
    </source>
</reference>
<feature type="region of interest" description="Disordered" evidence="1">
    <location>
        <begin position="1"/>
        <end position="25"/>
    </location>
</feature>